<dbReference type="OrthoDB" id="383226at2759"/>
<gene>
    <name evidence="2" type="ORF">PKNOH_S01011200</name>
</gene>
<name>A0A1Y3DZW6_PLAKN</name>
<feature type="region of interest" description="Disordered" evidence="1">
    <location>
        <begin position="318"/>
        <end position="394"/>
    </location>
</feature>
<dbReference type="AlphaFoldDB" id="A0A1Y3DZW6"/>
<reference evidence="2 3" key="1">
    <citation type="submission" date="2017-05" db="EMBL/GenBank/DDBJ databases">
        <title>PacBio assembly of a Plasmodium knowlesi genome sequence with Hi-C correction and manual annotation of the SICAvar gene family.</title>
        <authorList>
            <person name="Lapp S.A."/>
            <person name="Geraldo J.A."/>
            <person name="Chien J.-T."/>
            <person name="Ay F."/>
            <person name="Pakala S.B."/>
            <person name="Batugedara G."/>
            <person name="Humphrey J.C."/>
            <person name="Debarry J.D."/>
            <person name="Le Roch K.G."/>
            <person name="Galinski M.R."/>
            <person name="Kissinger J.C."/>
        </authorList>
    </citation>
    <scope>NUCLEOTIDE SEQUENCE [LARGE SCALE GENOMIC DNA]</scope>
    <source>
        <strain evidence="3">Malayan Strain Pk1 (A+)</strain>
    </source>
</reference>
<dbReference type="InterPro" id="IPR008780">
    <property type="entry name" value="Plasmodium_Vir"/>
</dbReference>
<dbReference type="OMA" id="ATITYRT"/>
<feature type="compositionally biased region" description="Low complexity" evidence="1">
    <location>
        <begin position="345"/>
        <end position="367"/>
    </location>
</feature>
<comment type="caution">
    <text evidence="2">The sequence shown here is derived from an EMBL/GenBank/DDBJ whole genome shotgun (WGS) entry which is preliminary data.</text>
</comment>
<protein>
    <submittedName>
        <fullName evidence="2">KIR protein</fullName>
    </submittedName>
</protein>
<proteinExistence type="predicted"/>
<dbReference type="EMBL" id="NETL01000015">
    <property type="protein sequence ID" value="OTN68738.1"/>
    <property type="molecule type" value="Genomic_DNA"/>
</dbReference>
<evidence type="ECO:0000313" key="2">
    <source>
        <dbReference type="EMBL" id="OTN68738.1"/>
    </source>
</evidence>
<accession>A0A1Y3DZW6</accession>
<dbReference type="VEuPathDB" id="PlasmoDB:PKNOH_S01011200"/>
<dbReference type="VEuPathDB" id="PlasmoDB:PKA1H_010007700"/>
<dbReference type="VEuPathDB" id="PlasmoDB:PKNH_0102900"/>
<sequence length="401" mass="44823">MTTANGILTEGCVNKLPSRQMYKKLEGDGQGKCDEEWDDAKKVRMQLKSYNIPENACSKIMSTLCYIERLRRSSSDNGIPEEYKFFYYHVGDILLRADKDSMFEQYMDKVSSIIAVYASELSKHFWTPDSTVKVDFPTRKTVFDYYKDKNTIQDQLNGGKQQCNAKYHAHLEAIEKAYETEHGKCSGNRSSDWCTKFKTYFPDYETDGKDSLDLKCEQVDNGSSLSSSDCALDIKNTKENEGATITYRTEETPAPELDSTSSSTSSSHQPFSFNNFFSNENNMVTLSSAMAGTVAIPLIGSLLYKYTDIFDGIKNSLFGGSNNTGGRSRGRRSTFQHNDQHFDGLDSSTMGDDSSTLGGSSTDISTIYNDDDGGRRRPTGRGRTQAGINNGRPGNIRYYAT</sequence>
<feature type="region of interest" description="Disordered" evidence="1">
    <location>
        <begin position="242"/>
        <end position="266"/>
    </location>
</feature>
<dbReference type="Proteomes" id="UP000195012">
    <property type="component" value="Unassembled WGS sequence"/>
</dbReference>
<dbReference type="Pfam" id="PF05795">
    <property type="entry name" value="Plasmodium_Vir"/>
    <property type="match status" value="1"/>
</dbReference>
<organism evidence="2 3">
    <name type="scientific">Plasmodium knowlesi</name>
    <dbReference type="NCBI Taxonomy" id="5850"/>
    <lineage>
        <taxon>Eukaryota</taxon>
        <taxon>Sar</taxon>
        <taxon>Alveolata</taxon>
        <taxon>Apicomplexa</taxon>
        <taxon>Aconoidasida</taxon>
        <taxon>Haemosporida</taxon>
        <taxon>Plasmodiidae</taxon>
        <taxon>Plasmodium</taxon>
        <taxon>Plasmodium (Plasmodium)</taxon>
    </lineage>
</organism>
<evidence type="ECO:0000313" key="3">
    <source>
        <dbReference type="Proteomes" id="UP000195012"/>
    </source>
</evidence>
<evidence type="ECO:0000256" key="1">
    <source>
        <dbReference type="SAM" id="MobiDB-lite"/>
    </source>
</evidence>